<comment type="caution">
    <text evidence="1">The sequence shown here is derived from an EMBL/GenBank/DDBJ whole genome shotgun (WGS) entry which is preliminary data.</text>
</comment>
<keyword evidence="2" id="KW-1185">Reference proteome</keyword>
<dbReference type="EMBL" id="CM047905">
    <property type="protein sequence ID" value="KAJ0087960.1"/>
    <property type="molecule type" value="Genomic_DNA"/>
</dbReference>
<reference evidence="2" key="1">
    <citation type="journal article" date="2023" name="G3 (Bethesda)">
        <title>Genome assembly and association tests identify interacting loci associated with vigor, precocity, and sex in interspecific pistachio rootstocks.</title>
        <authorList>
            <person name="Palmer W."/>
            <person name="Jacygrad E."/>
            <person name="Sagayaradj S."/>
            <person name="Cavanaugh K."/>
            <person name="Han R."/>
            <person name="Bertier L."/>
            <person name="Beede B."/>
            <person name="Kafkas S."/>
            <person name="Golino D."/>
            <person name="Preece J."/>
            <person name="Michelmore R."/>
        </authorList>
    </citation>
    <scope>NUCLEOTIDE SEQUENCE [LARGE SCALE GENOMIC DNA]</scope>
</reference>
<proteinExistence type="predicted"/>
<name>A0ACC1AN11_9ROSI</name>
<evidence type="ECO:0000313" key="1">
    <source>
        <dbReference type="EMBL" id="KAJ0087960.1"/>
    </source>
</evidence>
<gene>
    <name evidence="1" type="ORF">Patl1_32833</name>
</gene>
<organism evidence="1 2">
    <name type="scientific">Pistacia atlantica</name>
    <dbReference type="NCBI Taxonomy" id="434234"/>
    <lineage>
        <taxon>Eukaryota</taxon>
        <taxon>Viridiplantae</taxon>
        <taxon>Streptophyta</taxon>
        <taxon>Embryophyta</taxon>
        <taxon>Tracheophyta</taxon>
        <taxon>Spermatophyta</taxon>
        <taxon>Magnoliopsida</taxon>
        <taxon>eudicotyledons</taxon>
        <taxon>Gunneridae</taxon>
        <taxon>Pentapetalae</taxon>
        <taxon>rosids</taxon>
        <taxon>malvids</taxon>
        <taxon>Sapindales</taxon>
        <taxon>Anacardiaceae</taxon>
        <taxon>Pistacia</taxon>
    </lineage>
</organism>
<evidence type="ECO:0000313" key="2">
    <source>
        <dbReference type="Proteomes" id="UP001164250"/>
    </source>
</evidence>
<accession>A0ACC1AN11</accession>
<sequence>METTSTAAAETSAAIMQPEEKKKLKVMVGIDDSEESFYALKWSLDNLYCIAGITPEASQDGSDGCKLTLVHVQHPFQHFVFPARPVGAKLLAAFYATSSVVESVRKAQEENSAALLSRALQMCKDKLVKAETLILNGDPKDMICQAAEQMHIDLLLKNLFPICRAFLGSVSDYCAHHAICPMNYCEAAQGTKQVVILNLPLAEVPPLYPNAARASPTGLAYKIKTLDINHH</sequence>
<dbReference type="Proteomes" id="UP001164250">
    <property type="component" value="Chromosome 9"/>
</dbReference>
<protein>
    <submittedName>
        <fullName evidence="1">Uncharacterized protein</fullName>
    </submittedName>
</protein>